<feature type="region of interest" description="Disordered" evidence="1">
    <location>
        <begin position="34"/>
        <end position="107"/>
    </location>
</feature>
<reference evidence="2 3" key="1">
    <citation type="journal article" date="2019" name="Nat. Ecol. Evol.">
        <title>Megaphylogeny resolves global patterns of mushroom evolution.</title>
        <authorList>
            <person name="Varga T."/>
            <person name="Krizsan K."/>
            <person name="Foldi C."/>
            <person name="Dima B."/>
            <person name="Sanchez-Garcia M."/>
            <person name="Sanchez-Ramirez S."/>
            <person name="Szollosi G.J."/>
            <person name="Szarkandi J.G."/>
            <person name="Papp V."/>
            <person name="Albert L."/>
            <person name="Andreopoulos W."/>
            <person name="Angelini C."/>
            <person name="Antonin V."/>
            <person name="Barry K.W."/>
            <person name="Bougher N.L."/>
            <person name="Buchanan P."/>
            <person name="Buyck B."/>
            <person name="Bense V."/>
            <person name="Catcheside P."/>
            <person name="Chovatia M."/>
            <person name="Cooper J."/>
            <person name="Damon W."/>
            <person name="Desjardin D."/>
            <person name="Finy P."/>
            <person name="Geml J."/>
            <person name="Haridas S."/>
            <person name="Hughes K."/>
            <person name="Justo A."/>
            <person name="Karasinski D."/>
            <person name="Kautmanova I."/>
            <person name="Kiss B."/>
            <person name="Kocsube S."/>
            <person name="Kotiranta H."/>
            <person name="LaButti K.M."/>
            <person name="Lechner B.E."/>
            <person name="Liimatainen K."/>
            <person name="Lipzen A."/>
            <person name="Lukacs Z."/>
            <person name="Mihaltcheva S."/>
            <person name="Morgado L.N."/>
            <person name="Niskanen T."/>
            <person name="Noordeloos M.E."/>
            <person name="Ohm R.A."/>
            <person name="Ortiz-Santana B."/>
            <person name="Ovrebo C."/>
            <person name="Racz N."/>
            <person name="Riley R."/>
            <person name="Savchenko A."/>
            <person name="Shiryaev A."/>
            <person name="Soop K."/>
            <person name="Spirin V."/>
            <person name="Szebenyi C."/>
            <person name="Tomsovsky M."/>
            <person name="Tulloss R.E."/>
            <person name="Uehling J."/>
            <person name="Grigoriev I.V."/>
            <person name="Vagvolgyi C."/>
            <person name="Papp T."/>
            <person name="Martin F.M."/>
            <person name="Miettinen O."/>
            <person name="Hibbett D.S."/>
            <person name="Nagy L.G."/>
        </authorList>
    </citation>
    <scope>NUCLEOTIDE SEQUENCE [LARGE SCALE GENOMIC DNA]</scope>
    <source>
        <strain evidence="2 3">CBS 309.79</strain>
    </source>
</reference>
<dbReference type="AlphaFoldDB" id="A0A5C3QDW9"/>
<dbReference type="EMBL" id="ML178838">
    <property type="protein sequence ID" value="TFK98620.1"/>
    <property type="molecule type" value="Genomic_DNA"/>
</dbReference>
<evidence type="ECO:0000256" key="1">
    <source>
        <dbReference type="SAM" id="MobiDB-lite"/>
    </source>
</evidence>
<name>A0A5C3QDW9_9AGAR</name>
<sequence length="199" mass="22325">LLTTTSLPSSNHLIFVLPVSHTLQNYVLLVPHPHQLPPRKTPSNGVQPPVDKHRSPNPSTDKGRNRPAETQAQSYQRVLRHSRQQGEHPSSPFCTRRSPCPSYSSNKNGDHFIDPHLIPKDPLHVGLDDARRSSYASKNGEELRFYHATVRCVKPIHTAIHHCLIFPLPPTSNHRPSYIPPISLQIPPSHLAPFPPPTE</sequence>
<dbReference type="Proteomes" id="UP000305067">
    <property type="component" value="Unassembled WGS sequence"/>
</dbReference>
<evidence type="ECO:0000313" key="2">
    <source>
        <dbReference type="EMBL" id="TFK98620.1"/>
    </source>
</evidence>
<gene>
    <name evidence="2" type="ORF">BDV98DRAFT_606655</name>
</gene>
<protein>
    <submittedName>
        <fullName evidence="2">Uncharacterized protein</fullName>
    </submittedName>
</protein>
<evidence type="ECO:0000313" key="3">
    <source>
        <dbReference type="Proteomes" id="UP000305067"/>
    </source>
</evidence>
<accession>A0A5C3QDW9</accession>
<feature type="non-terminal residue" evidence="2">
    <location>
        <position position="1"/>
    </location>
</feature>
<proteinExistence type="predicted"/>
<organism evidence="2 3">
    <name type="scientific">Pterulicium gracile</name>
    <dbReference type="NCBI Taxonomy" id="1884261"/>
    <lineage>
        <taxon>Eukaryota</taxon>
        <taxon>Fungi</taxon>
        <taxon>Dikarya</taxon>
        <taxon>Basidiomycota</taxon>
        <taxon>Agaricomycotina</taxon>
        <taxon>Agaricomycetes</taxon>
        <taxon>Agaricomycetidae</taxon>
        <taxon>Agaricales</taxon>
        <taxon>Pleurotineae</taxon>
        <taxon>Pterulaceae</taxon>
        <taxon>Pterulicium</taxon>
    </lineage>
</organism>
<keyword evidence="3" id="KW-1185">Reference proteome</keyword>